<dbReference type="PANTHER" id="PTHR31196:SF2">
    <property type="entry name" value="RNA POLYMERASE II NUCLEAR LOCALIZATION PROTEIN SLC7A6OS-RELATED"/>
    <property type="match status" value="1"/>
</dbReference>
<dbReference type="InterPro" id="IPR040218">
    <property type="entry name" value="SLC7A6OS"/>
</dbReference>
<evidence type="ECO:0000313" key="3">
    <source>
        <dbReference type="Proteomes" id="UP001174909"/>
    </source>
</evidence>
<proteinExistence type="predicted"/>
<reference evidence="2" key="1">
    <citation type="submission" date="2023-03" db="EMBL/GenBank/DDBJ databases">
        <authorList>
            <person name="Steffen K."/>
            <person name="Cardenas P."/>
        </authorList>
    </citation>
    <scope>NUCLEOTIDE SEQUENCE</scope>
</reference>
<dbReference type="EMBL" id="CASHTH010001304">
    <property type="protein sequence ID" value="CAI8013862.1"/>
    <property type="molecule type" value="Genomic_DNA"/>
</dbReference>
<evidence type="ECO:0000313" key="2">
    <source>
        <dbReference type="EMBL" id="CAI8013862.1"/>
    </source>
</evidence>
<dbReference type="AlphaFoldDB" id="A0AA35RPG9"/>
<name>A0AA35RPG9_GEOBA</name>
<comment type="caution">
    <text evidence="2">The sequence shown here is derived from an EMBL/GenBank/DDBJ whole genome shotgun (WGS) entry which is preliminary data.</text>
</comment>
<organism evidence="2 3">
    <name type="scientific">Geodia barretti</name>
    <name type="common">Barrett's horny sponge</name>
    <dbReference type="NCBI Taxonomy" id="519541"/>
    <lineage>
        <taxon>Eukaryota</taxon>
        <taxon>Metazoa</taxon>
        <taxon>Porifera</taxon>
        <taxon>Demospongiae</taxon>
        <taxon>Heteroscleromorpha</taxon>
        <taxon>Tetractinellida</taxon>
        <taxon>Astrophorina</taxon>
        <taxon>Geodiidae</taxon>
        <taxon>Geodia</taxon>
    </lineage>
</organism>
<dbReference type="PANTHER" id="PTHR31196">
    <property type="entry name" value="RNA POLYMERASE II NUCLEAR LOCALIZATION PROTEIN SLC7A6OS-RELATED"/>
    <property type="match status" value="1"/>
</dbReference>
<accession>A0AA35RPG9</accession>
<keyword evidence="3" id="KW-1185">Reference proteome</keyword>
<protein>
    <recommendedName>
        <fullName evidence="4">RNA polymerase II nuclear localization protein SLC7A6OS</fullName>
    </recommendedName>
</protein>
<evidence type="ECO:0008006" key="4">
    <source>
        <dbReference type="Google" id="ProtNLM"/>
    </source>
</evidence>
<evidence type="ECO:0000256" key="1">
    <source>
        <dbReference type="SAM" id="MobiDB-lite"/>
    </source>
</evidence>
<feature type="region of interest" description="Disordered" evidence="1">
    <location>
        <begin position="188"/>
        <end position="237"/>
    </location>
</feature>
<dbReference type="Proteomes" id="UP001174909">
    <property type="component" value="Unassembled WGS sequence"/>
</dbReference>
<gene>
    <name evidence="2" type="ORF">GBAR_LOCUS8728</name>
</gene>
<sequence>MSLPTSVSKQASGCVVLRVKRKREEDPAEALVVAKHNKLDTGTSVFHFVGTLREDASDGVILDRLKHYRDRSDCVKSNPFARLTLEDTKTQTRDTTKRFKVTSQLRCLQEECGSSGGGDSCSPVTGDGERVATATAAAATAASGPTGVEIHICDVHQDDSAVEDCDWSSLSVYEPELVHDIIDDMEEACDDEDDSNDSKLNRDVAMNSTDEDNWRNDYPDEEGSTHTSDSELDDCGGYRHRQARYNSDEDYRFDDYL</sequence>